<name>A0ABN7W8E5_GIGMA</name>
<evidence type="ECO:0000256" key="6">
    <source>
        <dbReference type="SAM" id="Phobius"/>
    </source>
</evidence>
<keyword evidence="5 6" id="KW-0472">Membrane</keyword>
<dbReference type="InterPro" id="IPR036259">
    <property type="entry name" value="MFS_trans_sf"/>
</dbReference>
<feature type="transmembrane region" description="Helical" evidence="6">
    <location>
        <begin position="439"/>
        <end position="459"/>
    </location>
</feature>
<proteinExistence type="predicted"/>
<feature type="domain" description="Major facilitator superfamily (MFS) profile" evidence="7">
    <location>
        <begin position="73"/>
        <end position="491"/>
    </location>
</feature>
<dbReference type="Proteomes" id="UP000789901">
    <property type="component" value="Unassembled WGS sequence"/>
</dbReference>
<dbReference type="EMBL" id="CAJVQB010033237">
    <property type="protein sequence ID" value="CAG8819486.1"/>
    <property type="molecule type" value="Genomic_DNA"/>
</dbReference>
<feature type="transmembrane region" description="Helical" evidence="6">
    <location>
        <begin position="140"/>
        <end position="163"/>
    </location>
</feature>
<comment type="caution">
    <text evidence="8">The sequence shown here is derived from an EMBL/GenBank/DDBJ whole genome shotgun (WGS) entry which is preliminary data.</text>
</comment>
<feature type="transmembrane region" description="Helical" evidence="6">
    <location>
        <begin position="401"/>
        <end position="427"/>
    </location>
</feature>
<protein>
    <submittedName>
        <fullName evidence="8">12270_t:CDS:1</fullName>
    </submittedName>
</protein>
<organism evidence="8 9">
    <name type="scientific">Gigaspora margarita</name>
    <dbReference type="NCBI Taxonomy" id="4874"/>
    <lineage>
        <taxon>Eukaryota</taxon>
        <taxon>Fungi</taxon>
        <taxon>Fungi incertae sedis</taxon>
        <taxon>Mucoromycota</taxon>
        <taxon>Glomeromycotina</taxon>
        <taxon>Glomeromycetes</taxon>
        <taxon>Diversisporales</taxon>
        <taxon>Gigasporaceae</taxon>
        <taxon>Gigaspora</taxon>
    </lineage>
</organism>
<dbReference type="InterPro" id="IPR011701">
    <property type="entry name" value="MFS"/>
</dbReference>
<reference evidence="8 9" key="1">
    <citation type="submission" date="2021-06" db="EMBL/GenBank/DDBJ databases">
        <authorList>
            <person name="Kallberg Y."/>
            <person name="Tangrot J."/>
            <person name="Rosling A."/>
        </authorList>
    </citation>
    <scope>NUCLEOTIDE SEQUENCE [LARGE SCALE GENOMIC DNA]</scope>
    <source>
        <strain evidence="8 9">120-4 pot B 10/14</strain>
    </source>
</reference>
<dbReference type="SUPFAM" id="SSF103473">
    <property type="entry name" value="MFS general substrate transporter"/>
    <property type="match status" value="1"/>
</dbReference>
<evidence type="ECO:0000313" key="8">
    <source>
        <dbReference type="EMBL" id="CAG8819486.1"/>
    </source>
</evidence>
<evidence type="ECO:0000256" key="2">
    <source>
        <dbReference type="ARBA" id="ARBA00022448"/>
    </source>
</evidence>
<dbReference type="PANTHER" id="PTHR23502">
    <property type="entry name" value="MAJOR FACILITATOR SUPERFAMILY"/>
    <property type="match status" value="1"/>
</dbReference>
<keyword evidence="3 6" id="KW-0812">Transmembrane</keyword>
<feature type="transmembrane region" description="Helical" evidence="6">
    <location>
        <begin position="372"/>
        <end position="395"/>
    </location>
</feature>
<feature type="transmembrane region" description="Helical" evidence="6">
    <location>
        <begin position="329"/>
        <end position="351"/>
    </location>
</feature>
<feature type="transmembrane region" description="Helical" evidence="6">
    <location>
        <begin position="72"/>
        <end position="95"/>
    </location>
</feature>
<keyword evidence="2" id="KW-0813">Transport</keyword>
<feature type="transmembrane region" description="Helical" evidence="6">
    <location>
        <begin position="229"/>
        <end position="249"/>
    </location>
</feature>
<feature type="transmembrane region" description="Helical" evidence="6">
    <location>
        <begin position="465"/>
        <end position="488"/>
    </location>
</feature>
<evidence type="ECO:0000256" key="5">
    <source>
        <dbReference type="ARBA" id="ARBA00023136"/>
    </source>
</evidence>
<feature type="transmembrane region" description="Helical" evidence="6">
    <location>
        <begin position="107"/>
        <end position="128"/>
    </location>
</feature>
<dbReference type="PROSITE" id="PS50850">
    <property type="entry name" value="MFS"/>
    <property type="match status" value="1"/>
</dbReference>
<evidence type="ECO:0000259" key="7">
    <source>
        <dbReference type="PROSITE" id="PS50850"/>
    </source>
</evidence>
<comment type="subcellular location">
    <subcellularLocation>
        <location evidence="1">Membrane</location>
        <topology evidence="1">Multi-pass membrane protein</topology>
    </subcellularLocation>
</comment>
<accession>A0ABN7W8E5</accession>
<keyword evidence="4 6" id="KW-1133">Transmembrane helix</keyword>
<feature type="transmembrane region" description="Helical" evidence="6">
    <location>
        <begin position="202"/>
        <end position="223"/>
    </location>
</feature>
<evidence type="ECO:0000256" key="4">
    <source>
        <dbReference type="ARBA" id="ARBA00022989"/>
    </source>
</evidence>
<evidence type="ECO:0000256" key="1">
    <source>
        <dbReference type="ARBA" id="ARBA00004141"/>
    </source>
</evidence>
<keyword evidence="9" id="KW-1185">Reference proteome</keyword>
<evidence type="ECO:0000313" key="9">
    <source>
        <dbReference type="Proteomes" id="UP000789901"/>
    </source>
</evidence>
<feature type="transmembrane region" description="Helical" evidence="6">
    <location>
        <begin position="169"/>
        <end position="190"/>
    </location>
</feature>
<sequence length="508" mass="57321">MSQNFENLCDADRNNNSSITVVEVDKPTSFLNTQSDSKNDSIIIRYNNSDTEDTNKLKNNNSKNLSIWRKRLILLIVSIAAAISPMTDAILYPALIQICSDFQAPEIFVNILAAVFIFFTGFGQICWAAFSETFETRRSVYLICMPLILITCVICAITPNIWLLMVGRGIQACGTSSLVTIGSGIIADIYELTERGSAYGNFYLMYTFAILLGPLLGGYFTQYFGWRYVFWYLAILSGIVYIAILLFVLETFNSNNSNESNESDVEGSQIKSSTSRKRFNPFLPFKLLRYPNITISVLYISIVYTFVQIPLMVVPKNFPEKYGVSTSTLGLLFIPSGIGLMVGSFVGGKCNDLVIKWKKNKQNDDDLIQPEVRINCIWISTIIVPVVYILFGWSFESGFHISVLLVLWSLGTFGIQIIFNTISTYLVDSNRSRSASVSAVFHCIRLFVEASNSILEAPLEEYLGIMWMFTLFSLIIVLSNLLIIAVFFKGRSWREKMDKIIDTDWLDT</sequence>
<dbReference type="Pfam" id="PF07690">
    <property type="entry name" value="MFS_1"/>
    <property type="match status" value="1"/>
</dbReference>
<dbReference type="Gene3D" id="1.20.1720.10">
    <property type="entry name" value="Multidrug resistance protein D"/>
    <property type="match status" value="1"/>
</dbReference>
<gene>
    <name evidence="8" type="ORF">GMARGA_LOCUS27319</name>
</gene>
<feature type="transmembrane region" description="Helical" evidence="6">
    <location>
        <begin position="287"/>
        <end position="309"/>
    </location>
</feature>
<dbReference type="InterPro" id="IPR020846">
    <property type="entry name" value="MFS_dom"/>
</dbReference>
<evidence type="ECO:0000256" key="3">
    <source>
        <dbReference type="ARBA" id="ARBA00022692"/>
    </source>
</evidence>
<dbReference type="PANTHER" id="PTHR23502:SF51">
    <property type="entry name" value="QUINIDINE RESISTANCE PROTEIN 1-RELATED"/>
    <property type="match status" value="1"/>
</dbReference>